<name>A0ABW8ZMD4_9BURK</name>
<accession>A0ABW8ZMD4</accession>
<keyword evidence="2" id="KW-1185">Reference proteome</keyword>
<dbReference type="EMBL" id="JAQQFN010000005">
    <property type="protein sequence ID" value="MFL9883229.1"/>
    <property type="molecule type" value="Genomic_DNA"/>
</dbReference>
<evidence type="ECO:0000313" key="2">
    <source>
        <dbReference type="Proteomes" id="UP001629249"/>
    </source>
</evidence>
<reference evidence="1 2" key="1">
    <citation type="journal article" date="2024" name="Chem. Sci.">
        <title>Discovery of megapolipeptins by genome mining of a Burkholderiales bacteria collection.</title>
        <authorList>
            <person name="Paulo B.S."/>
            <person name="Recchia M.J.J."/>
            <person name="Lee S."/>
            <person name="Fergusson C.H."/>
            <person name="Romanowski S.B."/>
            <person name="Hernandez A."/>
            <person name="Krull N."/>
            <person name="Liu D.Y."/>
            <person name="Cavanagh H."/>
            <person name="Bos A."/>
            <person name="Gray C.A."/>
            <person name="Murphy B.T."/>
            <person name="Linington R.G."/>
            <person name="Eustaquio A.S."/>
        </authorList>
    </citation>
    <scope>NUCLEOTIDE SEQUENCE [LARGE SCALE GENOMIC DNA]</scope>
    <source>
        <strain evidence="1 2">RL16-012-BIC-B</strain>
    </source>
</reference>
<organism evidence="1 2">
    <name type="scientific">Paraburkholderia agricolaris</name>
    <dbReference type="NCBI Taxonomy" id="2152888"/>
    <lineage>
        <taxon>Bacteria</taxon>
        <taxon>Pseudomonadati</taxon>
        <taxon>Pseudomonadota</taxon>
        <taxon>Betaproteobacteria</taxon>
        <taxon>Burkholderiales</taxon>
        <taxon>Burkholderiaceae</taxon>
        <taxon>Paraburkholderia</taxon>
    </lineage>
</organism>
<proteinExistence type="predicted"/>
<sequence>MTELEYMAAVDTVVARWLQDHQGEPLKGETFAQAERAKCHTNAESYVAEHGDQIVRGFLVQHPHEWDSVWVMPHSVVRTAAGLIDVTLNNAELHGLAFFAIGGDPEGFKDWANQYPQETRSIVQGR</sequence>
<evidence type="ECO:0000313" key="1">
    <source>
        <dbReference type="EMBL" id="MFL9883229.1"/>
    </source>
</evidence>
<dbReference type="RefSeq" id="WP_408326223.1">
    <property type="nucleotide sequence ID" value="NZ_JAQQFH010000002.1"/>
</dbReference>
<gene>
    <name evidence="1" type="ORF">PQR66_09345</name>
</gene>
<protein>
    <submittedName>
        <fullName evidence="1">Uncharacterized protein</fullName>
    </submittedName>
</protein>
<comment type="caution">
    <text evidence="1">The sequence shown here is derived from an EMBL/GenBank/DDBJ whole genome shotgun (WGS) entry which is preliminary data.</text>
</comment>
<dbReference type="Proteomes" id="UP001629249">
    <property type="component" value="Unassembled WGS sequence"/>
</dbReference>